<name>A0ABR8ALX4_9CYAN</name>
<dbReference type="EMBL" id="JACJQH010000081">
    <property type="protein sequence ID" value="MBD2200245.1"/>
    <property type="molecule type" value="Genomic_DNA"/>
</dbReference>
<reference evidence="1 2" key="1">
    <citation type="journal article" date="2020" name="ISME J.">
        <title>Comparative genomics reveals insights into cyanobacterial evolution and habitat adaptation.</title>
        <authorList>
            <person name="Chen M.Y."/>
            <person name="Teng W.K."/>
            <person name="Zhao L."/>
            <person name="Hu C.X."/>
            <person name="Zhou Y.K."/>
            <person name="Han B.P."/>
            <person name="Song L.R."/>
            <person name="Shu W.S."/>
        </authorList>
    </citation>
    <scope>NUCLEOTIDE SEQUENCE [LARGE SCALE GENOMIC DNA]</scope>
    <source>
        <strain evidence="1 2">FACHB-288</strain>
    </source>
</reference>
<organism evidence="1 2">
    <name type="scientific">Calothrix parietina FACHB-288</name>
    <dbReference type="NCBI Taxonomy" id="2692896"/>
    <lineage>
        <taxon>Bacteria</taxon>
        <taxon>Bacillati</taxon>
        <taxon>Cyanobacteriota</taxon>
        <taxon>Cyanophyceae</taxon>
        <taxon>Nostocales</taxon>
        <taxon>Calotrichaceae</taxon>
        <taxon>Calothrix</taxon>
    </lineage>
</organism>
<accession>A0ABR8ALX4</accession>
<dbReference type="Proteomes" id="UP000658514">
    <property type="component" value="Unassembled WGS sequence"/>
</dbReference>
<evidence type="ECO:0000313" key="2">
    <source>
        <dbReference type="Proteomes" id="UP000658514"/>
    </source>
</evidence>
<gene>
    <name evidence="1" type="ORF">H6G24_33080</name>
</gene>
<comment type="caution">
    <text evidence="1">The sequence shown here is derived from an EMBL/GenBank/DDBJ whole genome shotgun (WGS) entry which is preliminary data.</text>
</comment>
<proteinExistence type="predicted"/>
<evidence type="ECO:0008006" key="3">
    <source>
        <dbReference type="Google" id="ProtNLM"/>
    </source>
</evidence>
<keyword evidence="2" id="KW-1185">Reference proteome</keyword>
<protein>
    <recommendedName>
        <fullName evidence="3">K-box domain-containing protein</fullName>
    </recommendedName>
</protein>
<evidence type="ECO:0000313" key="1">
    <source>
        <dbReference type="EMBL" id="MBD2200245.1"/>
    </source>
</evidence>
<sequence>MRQRRSSRILKKAQLRVWGLQTIDANLDFGNSLSLENLRQQIDDLGNKLMTHNTNLARIHGMKMEIKTLEKSLSALCERMLLGVAVKYGKDSEEYAMAGGVRKRDRVRKCTINNLEDVSE</sequence>
<dbReference type="RefSeq" id="WP_190550876.1">
    <property type="nucleotide sequence ID" value="NZ_CAWPNO010000119.1"/>
</dbReference>